<dbReference type="Proteomes" id="UP000031518">
    <property type="component" value="Unassembled WGS sequence"/>
</dbReference>
<evidence type="ECO:0000313" key="3">
    <source>
        <dbReference type="Proteomes" id="UP000031518"/>
    </source>
</evidence>
<reference evidence="2 3" key="1">
    <citation type="submission" date="2013-12" db="EMBL/GenBank/DDBJ databases">
        <authorList>
            <person name="Stott M."/>
        </authorList>
    </citation>
    <scope>NUCLEOTIDE SEQUENCE [LARGE SCALE GENOMIC DNA]</scope>
    <source>
        <strain evidence="2 3">K22</strain>
    </source>
</reference>
<evidence type="ECO:0000256" key="1">
    <source>
        <dbReference type="ARBA" id="ARBA00045876"/>
    </source>
</evidence>
<dbReference type="STRING" id="454194.PYK22_01984"/>
<accession>A0A0B6X0P2</accession>
<dbReference type="GO" id="GO:0016829">
    <property type="term" value="F:lyase activity"/>
    <property type="evidence" value="ECO:0007669"/>
    <property type="project" value="UniProtKB-KW"/>
</dbReference>
<name>A0A0B6X0P2_9BACT</name>
<keyword evidence="2" id="KW-0456">Lyase</keyword>
<comment type="function">
    <text evidence="1">Catalyzes the hydroxylation of the N(6)-(4-aminobutyl)-L-lysine intermediate produced by deoxyhypusine synthase/DHPS on a critical lysine of the eukaryotic translation initiation factor 5A/eIF-5A. This is the second step of the post-translational modification of that lysine into an unusual amino acid residue named hypusine. Hypusination is unique to mature eIF-5A factor and is essential for its function.</text>
</comment>
<dbReference type="PANTHER" id="PTHR12697">
    <property type="entry name" value="PBS LYASE HEAT-LIKE PROTEIN"/>
    <property type="match status" value="1"/>
</dbReference>
<dbReference type="Gene3D" id="1.25.10.10">
    <property type="entry name" value="Leucine-rich Repeat Variant"/>
    <property type="match status" value="3"/>
</dbReference>
<dbReference type="PANTHER" id="PTHR12697:SF5">
    <property type="entry name" value="DEOXYHYPUSINE HYDROXYLASE"/>
    <property type="match status" value="1"/>
</dbReference>
<gene>
    <name evidence="2" type="ORF">PYK22_01984</name>
</gene>
<dbReference type="SMART" id="SM00567">
    <property type="entry name" value="EZ_HEAT"/>
    <property type="match status" value="4"/>
</dbReference>
<reference evidence="2 3" key="2">
    <citation type="submission" date="2015-01" db="EMBL/GenBank/DDBJ databases">
        <title>Complete genome sequence of Pyrinomonas methylaliphatogenes type strain K22T.</title>
        <authorList>
            <person name="Lee K.C.Y."/>
            <person name="Power J.F."/>
            <person name="Dunfield P.F."/>
            <person name="Morgan X.C."/>
            <person name="Huttenhower C."/>
            <person name="Stott M.B."/>
        </authorList>
    </citation>
    <scope>NUCLEOTIDE SEQUENCE [LARGE SCALE GENOMIC DNA]</scope>
    <source>
        <strain evidence="2 3">K22</strain>
    </source>
</reference>
<dbReference type="SUPFAM" id="SSF48371">
    <property type="entry name" value="ARM repeat"/>
    <property type="match status" value="1"/>
</dbReference>
<dbReference type="AlphaFoldDB" id="A0A0B6X0P2"/>
<sequence>MQAVLALPADEAAALLIPLLQDRNEFVRQEAAYALGRTGSHLAVEPLIEALERDRKSGVRGAAAVALGQIGDDRAAGPLIRTLERRFGSRNALGRLFGRTQPENEFVRRSAIRSLGKMKWRGAVPILIEILNDERAEGDLRREAAYALGLIGDRAAAPALRAALSARDPYLARIAFEALSRIGPG</sequence>
<dbReference type="InterPro" id="IPR021133">
    <property type="entry name" value="HEAT_type_2"/>
</dbReference>
<dbReference type="InterPro" id="IPR016024">
    <property type="entry name" value="ARM-type_fold"/>
</dbReference>
<dbReference type="InterPro" id="IPR004155">
    <property type="entry name" value="PBS_lyase_HEAT"/>
</dbReference>
<dbReference type="Pfam" id="PF13646">
    <property type="entry name" value="HEAT_2"/>
    <property type="match status" value="3"/>
</dbReference>
<evidence type="ECO:0000313" key="2">
    <source>
        <dbReference type="EMBL" id="CDM65975.1"/>
    </source>
</evidence>
<proteinExistence type="predicted"/>
<dbReference type="InterPro" id="IPR000225">
    <property type="entry name" value="Armadillo"/>
</dbReference>
<organism evidence="2 3">
    <name type="scientific">Pyrinomonas methylaliphatogenes</name>
    <dbReference type="NCBI Taxonomy" id="454194"/>
    <lineage>
        <taxon>Bacteria</taxon>
        <taxon>Pseudomonadati</taxon>
        <taxon>Acidobacteriota</taxon>
        <taxon>Blastocatellia</taxon>
        <taxon>Blastocatellales</taxon>
        <taxon>Pyrinomonadaceae</taxon>
        <taxon>Pyrinomonas</taxon>
    </lineage>
</organism>
<dbReference type="GO" id="GO:0016491">
    <property type="term" value="F:oxidoreductase activity"/>
    <property type="evidence" value="ECO:0007669"/>
    <property type="project" value="TreeGrafter"/>
</dbReference>
<dbReference type="InterPro" id="IPR011989">
    <property type="entry name" value="ARM-like"/>
</dbReference>
<protein>
    <submittedName>
        <fullName evidence="2">PBS lyase HEAT-like repeat protein</fullName>
    </submittedName>
</protein>
<dbReference type="PROSITE" id="PS50176">
    <property type="entry name" value="ARM_REPEAT"/>
    <property type="match status" value="1"/>
</dbReference>
<keyword evidence="3" id="KW-1185">Reference proteome</keyword>
<dbReference type="PROSITE" id="PS50077">
    <property type="entry name" value="HEAT_REPEAT"/>
    <property type="match status" value="1"/>
</dbReference>
<dbReference type="EMBL" id="CBXV010000007">
    <property type="protein sequence ID" value="CDM65975.1"/>
    <property type="molecule type" value="Genomic_DNA"/>
</dbReference>